<dbReference type="Pfam" id="PF01368">
    <property type="entry name" value="DHH"/>
    <property type="match status" value="1"/>
</dbReference>
<dbReference type="GO" id="GO:0003676">
    <property type="term" value="F:nucleic acid binding"/>
    <property type="evidence" value="ECO:0007669"/>
    <property type="project" value="InterPro"/>
</dbReference>
<dbReference type="SUPFAM" id="SSF64182">
    <property type="entry name" value="DHH phosphoesterases"/>
    <property type="match status" value="1"/>
</dbReference>
<evidence type="ECO:0000313" key="4">
    <source>
        <dbReference type="Proteomes" id="UP000034081"/>
    </source>
</evidence>
<dbReference type="STRING" id="1618570.UT08_C0001G0093"/>
<dbReference type="InterPro" id="IPR051319">
    <property type="entry name" value="Oligoribo/pAp-PDE_c-di-AMP_PDE"/>
</dbReference>
<dbReference type="EMBL" id="LBVL01000001">
    <property type="protein sequence ID" value="KKQ86227.1"/>
    <property type="molecule type" value="Genomic_DNA"/>
</dbReference>
<accession>A0A0G0L5C6</accession>
<evidence type="ECO:0000259" key="2">
    <source>
        <dbReference type="Pfam" id="PF02272"/>
    </source>
</evidence>
<dbReference type="InterPro" id="IPR038763">
    <property type="entry name" value="DHH_sf"/>
</dbReference>
<name>A0A0G0L5C6_9BACT</name>
<feature type="domain" description="DHHA1" evidence="2">
    <location>
        <begin position="259"/>
        <end position="326"/>
    </location>
</feature>
<protein>
    <submittedName>
        <fullName evidence="3">Phosphoesterase RecJ domain protein</fullName>
    </submittedName>
</protein>
<dbReference type="Pfam" id="PF02272">
    <property type="entry name" value="DHHA1"/>
    <property type="match status" value="1"/>
</dbReference>
<gene>
    <name evidence="3" type="ORF">UT08_C0001G0093</name>
</gene>
<evidence type="ECO:0000259" key="1">
    <source>
        <dbReference type="Pfam" id="PF01368"/>
    </source>
</evidence>
<feature type="domain" description="DDH" evidence="1">
    <location>
        <begin position="18"/>
        <end position="164"/>
    </location>
</feature>
<dbReference type="PANTHER" id="PTHR47618:SF1">
    <property type="entry name" value="BIFUNCTIONAL OLIGORIBONUCLEASE AND PAP PHOSPHATASE NRNA"/>
    <property type="match status" value="1"/>
</dbReference>
<sequence>MNYKESKQILEEIKKANKILLNCHRGPDPDSIGSALATKYVLENMGKTVGIICPSEGLYDDASYLKDYELIQKNIDFRKFNFNVYDLFITMDSSSWDMVSSDKDIPLASIPIIVIDHHKTNKEFGLINLVDKSVSSVGEMLFLLFQDWEIELNKNIATALLTAIIGDTGIFKYPNTTEKTFDAAYQLIKDGADKNLIIANIYRNLDLKLIQFWGEALNRVKLDKKYGFVYSAVPFEVYEKLNKPANAKESSVDLFAQTTKGTEFGFMAVETEKGKLSISFRARTDFDTSLIATALGGGGHAAASGAKIEGLPFNKAVKKVLRVARKYAKQK</sequence>
<dbReference type="PANTHER" id="PTHR47618">
    <property type="entry name" value="BIFUNCTIONAL OLIGORIBONUCLEASE AND PAP PHOSPHATASE NRNA"/>
    <property type="match status" value="1"/>
</dbReference>
<reference evidence="3 4" key="1">
    <citation type="journal article" date="2015" name="Nature">
        <title>rRNA introns, odd ribosomes, and small enigmatic genomes across a large radiation of phyla.</title>
        <authorList>
            <person name="Brown C.T."/>
            <person name="Hug L.A."/>
            <person name="Thomas B.C."/>
            <person name="Sharon I."/>
            <person name="Castelle C.J."/>
            <person name="Singh A."/>
            <person name="Wilkins M.J."/>
            <person name="Williams K.H."/>
            <person name="Banfield J.F."/>
        </authorList>
    </citation>
    <scope>NUCLEOTIDE SEQUENCE [LARGE SCALE GENOMIC DNA]</scope>
</reference>
<proteinExistence type="predicted"/>
<dbReference type="Gene3D" id="3.90.1640.10">
    <property type="entry name" value="inorganic pyrophosphatase (n-terminal core)"/>
    <property type="match status" value="1"/>
</dbReference>
<organism evidence="3 4">
    <name type="scientific">Candidatus Woesebacteria bacterium GW2011_GWB1_38_8</name>
    <dbReference type="NCBI Taxonomy" id="1618570"/>
    <lineage>
        <taxon>Bacteria</taxon>
        <taxon>Candidatus Woeseibacteriota</taxon>
    </lineage>
</organism>
<dbReference type="Proteomes" id="UP000034081">
    <property type="component" value="Unassembled WGS sequence"/>
</dbReference>
<dbReference type="InterPro" id="IPR001667">
    <property type="entry name" value="DDH_dom"/>
</dbReference>
<dbReference type="Gene3D" id="3.10.310.30">
    <property type="match status" value="1"/>
</dbReference>
<dbReference type="AlphaFoldDB" id="A0A0G0L5C6"/>
<dbReference type="InterPro" id="IPR003156">
    <property type="entry name" value="DHHA1_dom"/>
</dbReference>
<comment type="caution">
    <text evidence="3">The sequence shown here is derived from an EMBL/GenBank/DDBJ whole genome shotgun (WGS) entry which is preliminary data.</text>
</comment>
<evidence type="ECO:0000313" key="3">
    <source>
        <dbReference type="EMBL" id="KKQ86227.1"/>
    </source>
</evidence>